<evidence type="ECO:0000313" key="2">
    <source>
        <dbReference type="Proteomes" id="UP000828941"/>
    </source>
</evidence>
<organism evidence="1 2">
    <name type="scientific">Bauhinia variegata</name>
    <name type="common">Purple orchid tree</name>
    <name type="synonym">Phanera variegata</name>
    <dbReference type="NCBI Taxonomy" id="167791"/>
    <lineage>
        <taxon>Eukaryota</taxon>
        <taxon>Viridiplantae</taxon>
        <taxon>Streptophyta</taxon>
        <taxon>Embryophyta</taxon>
        <taxon>Tracheophyta</taxon>
        <taxon>Spermatophyta</taxon>
        <taxon>Magnoliopsida</taxon>
        <taxon>eudicotyledons</taxon>
        <taxon>Gunneridae</taxon>
        <taxon>Pentapetalae</taxon>
        <taxon>rosids</taxon>
        <taxon>fabids</taxon>
        <taxon>Fabales</taxon>
        <taxon>Fabaceae</taxon>
        <taxon>Cercidoideae</taxon>
        <taxon>Cercideae</taxon>
        <taxon>Bauhiniinae</taxon>
        <taxon>Bauhinia</taxon>
    </lineage>
</organism>
<dbReference type="Proteomes" id="UP000828941">
    <property type="component" value="Chromosome 9"/>
</dbReference>
<keyword evidence="2" id="KW-1185">Reference proteome</keyword>
<comment type="caution">
    <text evidence="1">The sequence shown here is derived from an EMBL/GenBank/DDBJ whole genome shotgun (WGS) entry which is preliminary data.</text>
</comment>
<accession>A0ACB9MGK0</accession>
<reference evidence="1 2" key="1">
    <citation type="journal article" date="2022" name="DNA Res.">
        <title>Chromosomal-level genome assembly of the orchid tree Bauhinia variegata (Leguminosae; Cercidoideae) supports the allotetraploid origin hypothesis of Bauhinia.</title>
        <authorList>
            <person name="Zhong Y."/>
            <person name="Chen Y."/>
            <person name="Zheng D."/>
            <person name="Pang J."/>
            <person name="Liu Y."/>
            <person name="Luo S."/>
            <person name="Meng S."/>
            <person name="Qian L."/>
            <person name="Wei D."/>
            <person name="Dai S."/>
            <person name="Zhou R."/>
        </authorList>
    </citation>
    <scope>NUCLEOTIDE SEQUENCE [LARGE SCALE GENOMIC DNA]</scope>
    <source>
        <strain evidence="1">BV-YZ2020</strain>
    </source>
</reference>
<proteinExistence type="predicted"/>
<dbReference type="EMBL" id="CM039434">
    <property type="protein sequence ID" value="KAI4323262.1"/>
    <property type="molecule type" value="Genomic_DNA"/>
</dbReference>
<gene>
    <name evidence="1" type="ORF">L6164_022882</name>
</gene>
<protein>
    <submittedName>
        <fullName evidence="1">Uncharacterized protein</fullName>
    </submittedName>
</protein>
<name>A0ACB9MGK0_BAUVA</name>
<evidence type="ECO:0000313" key="1">
    <source>
        <dbReference type="EMBL" id="KAI4323262.1"/>
    </source>
</evidence>
<sequence>MLDKAELSVSSYDTAWVAMIPSPNSPEDPLFPQCLNWLLDNQLSDGSWGLVHGDSSLRKDSLLSTLACVLALKQWGVAEQHICRGLRYIESNVDSVNDEKQHSPIEGLGKSQNWEMVMKYQRKNGSLFNSPATTAAAFTHLKNPRCLDYLLSLLDKFVNAVPTVYPLDVYARLCLVDNLERMGIDHHFKEEIKRVMDDTYRLWVEGEEILLEPATCAMAFRLLRLHGYDVYSDALSQYSEDKFSNSLQGYLKDLDAVLELFKASQIVIYSDEEASTLEELNFWTRHVLQKELSSSPKHADMPSNQVSLEVNHALLFPYYAKFDRLYYRRSIELYKVDCRKISKASYSSPNLVNKVFLKLAAEDYNISQLRHRKEFEEYNRWILEYRIDKLGSPKNKMIYSYLTAASKIVLPELSDARLSWVKNGCLTIVVDDFFDLWASEDDMTKIMQLLEKWNVDVSTEYCSQRIEILFLAIKNVICDTADKAFKLGCGASCPYLVGPKLPKETIESAEYNRLYELTSIIGRFLNDIAGFKGSGAVPLDNIIEEIKGNIKQKTSELLRLVLQEKGSVVPRICKDMFWGMSKSLHVVYMDHGMNSPEIPDKTFNIIDAIIKEPIILN</sequence>